<comment type="caution">
    <text evidence="1">The sequence shown here is derived from an EMBL/GenBank/DDBJ whole genome shotgun (WGS) entry which is preliminary data.</text>
</comment>
<protein>
    <submittedName>
        <fullName evidence="1">Uncharacterized protein</fullName>
    </submittedName>
</protein>
<name>A0ACC0MAP8_RHOML</name>
<accession>A0ACC0MAP8</accession>
<proteinExistence type="predicted"/>
<evidence type="ECO:0000313" key="1">
    <source>
        <dbReference type="EMBL" id="KAI8537915.1"/>
    </source>
</evidence>
<organism evidence="1 2">
    <name type="scientific">Rhododendron molle</name>
    <name type="common">Chinese azalea</name>
    <name type="synonym">Azalea mollis</name>
    <dbReference type="NCBI Taxonomy" id="49168"/>
    <lineage>
        <taxon>Eukaryota</taxon>
        <taxon>Viridiplantae</taxon>
        <taxon>Streptophyta</taxon>
        <taxon>Embryophyta</taxon>
        <taxon>Tracheophyta</taxon>
        <taxon>Spermatophyta</taxon>
        <taxon>Magnoliopsida</taxon>
        <taxon>eudicotyledons</taxon>
        <taxon>Gunneridae</taxon>
        <taxon>Pentapetalae</taxon>
        <taxon>asterids</taxon>
        <taxon>Ericales</taxon>
        <taxon>Ericaceae</taxon>
        <taxon>Ericoideae</taxon>
        <taxon>Rhodoreae</taxon>
        <taxon>Rhododendron</taxon>
    </lineage>
</organism>
<reference evidence="1" key="1">
    <citation type="submission" date="2022-02" db="EMBL/GenBank/DDBJ databases">
        <title>Plant Genome Project.</title>
        <authorList>
            <person name="Zhang R.-G."/>
        </authorList>
    </citation>
    <scope>NUCLEOTIDE SEQUENCE</scope>
    <source>
        <strain evidence="1">AT1</strain>
    </source>
</reference>
<keyword evidence="2" id="KW-1185">Reference proteome</keyword>
<dbReference type="EMBL" id="CM046396">
    <property type="protein sequence ID" value="KAI8537915.1"/>
    <property type="molecule type" value="Genomic_DNA"/>
</dbReference>
<dbReference type="Proteomes" id="UP001062846">
    <property type="component" value="Chromosome 9"/>
</dbReference>
<evidence type="ECO:0000313" key="2">
    <source>
        <dbReference type="Proteomes" id="UP001062846"/>
    </source>
</evidence>
<sequence length="108" mass="12473">MRHSEENDAVFKLQRRPLFWSEELGWASGYLGGTSFHSTILRLQFAAVVYDFQLESSARVFAGKVRYFSSVLNCVSGDMRNRICTWKKIGNCHRNLSLYLVGMSLLRF</sequence>
<gene>
    <name evidence="1" type="ORF">RHMOL_Rhmol09G0061200</name>
</gene>